<evidence type="ECO:0000313" key="2">
    <source>
        <dbReference type="Proteomes" id="UP000002630"/>
    </source>
</evidence>
<dbReference type="SUPFAM" id="SSF55486">
    <property type="entry name" value="Metalloproteases ('zincins'), catalytic domain"/>
    <property type="match status" value="1"/>
</dbReference>
<protein>
    <submittedName>
        <fullName evidence="1">Probable carboxypeptidase Cxp</fullName>
    </submittedName>
</protein>
<dbReference type="GO" id="GO:0006508">
    <property type="term" value="P:proteolysis"/>
    <property type="evidence" value="ECO:0007669"/>
    <property type="project" value="InterPro"/>
</dbReference>
<gene>
    <name evidence="1" type="ORF">Esi_0210_0004</name>
</gene>
<dbReference type="EMBL" id="FN649750">
    <property type="protein sequence ID" value="CBN79408.1"/>
    <property type="molecule type" value="Genomic_DNA"/>
</dbReference>
<dbReference type="AlphaFoldDB" id="D8LIA5"/>
<dbReference type="EMBL" id="FN648388">
    <property type="protein sequence ID" value="CBN79408.1"/>
    <property type="molecule type" value="Genomic_DNA"/>
</dbReference>
<evidence type="ECO:0000313" key="1">
    <source>
        <dbReference type="EMBL" id="CBN79408.1"/>
    </source>
</evidence>
<dbReference type="PROSITE" id="PS52034">
    <property type="entry name" value="PEPTIDASE_M32"/>
    <property type="match status" value="1"/>
</dbReference>
<dbReference type="PANTHER" id="PTHR34217">
    <property type="entry name" value="METAL-DEPENDENT CARBOXYPEPTIDASE"/>
    <property type="match status" value="1"/>
</dbReference>
<dbReference type="InterPro" id="IPR001333">
    <property type="entry name" value="Peptidase_M32_Taq"/>
</dbReference>
<organism evidence="1 2">
    <name type="scientific">Ectocarpus siliculosus</name>
    <name type="common">Brown alga</name>
    <name type="synonym">Conferva siliculosa</name>
    <dbReference type="NCBI Taxonomy" id="2880"/>
    <lineage>
        <taxon>Eukaryota</taxon>
        <taxon>Sar</taxon>
        <taxon>Stramenopiles</taxon>
        <taxon>Ochrophyta</taxon>
        <taxon>PX clade</taxon>
        <taxon>Phaeophyceae</taxon>
        <taxon>Ectocarpales</taxon>
        <taxon>Ectocarpaceae</taxon>
        <taxon>Ectocarpus</taxon>
    </lineage>
</organism>
<dbReference type="OMA" id="IHWSHGS"/>
<dbReference type="InParanoid" id="D8LIA5"/>
<dbReference type="eggNOG" id="ENOG502QQRM">
    <property type="taxonomic scope" value="Eukaryota"/>
</dbReference>
<dbReference type="OrthoDB" id="10249837at2759"/>
<keyword evidence="1" id="KW-0378">Hydrolase</keyword>
<dbReference type="Proteomes" id="UP000002630">
    <property type="component" value="Linkage Group LG25"/>
</dbReference>
<name>D8LIA5_ECTSI</name>
<proteinExistence type="predicted"/>
<dbReference type="Gene3D" id="1.10.1370.30">
    <property type="match status" value="2"/>
</dbReference>
<sequence length="623" mass="67718">MSFRAGGSAVASAASRPARTSALAIAAGESRAPGSDSSRRGVATKCSATAAAAVVIEGQRELYGQLCKKLKEVERLAGIQGLLSWDEQVMMPAGGAASRANQKTALAAVIHEKKVDAGLGDLLRQLQEEQEGEAASELSVHEAAVVRDAVRDYNHETRKSAELAGREADVEARAYAAWVAARKDGDWEAFAPSMEENGPDILPRFSVAHLPILTLVPRAFFAACSSLRKNNNTKTTTGKNAKLGKMVSVKRDVAEATRSELGGAYEGCLDQFERGMSTERLREVFGELKAGLVPLLRAIQEKVAKEDKSGAAAERHPTPLHSGEQWGKDEQAALCRDMAEKLGFDMSKGRLDVSVHPFTGGPGPSDVRITTRYSNNWMEGVAGTVHEVGHALYEQGRPGGDMEDLPVSRALSMGVHESQSLLWERMVFQSRPFWKFAAPLVRARFPHTKGVSDEAFYRGLNRVAPSLIRVDADEVTYPLHIILRFEIEQGLMDGSIAVKDVPSVWVSKMKELLGVDVPGDAEGCLQDIHWSVGAFGYFPSYTLGAVMACQFLEAAKLALPDLDSSLEDGNFEPLKTWLNREVHARGSLFASPDELLTEVTGDIMRPSALVEHLKSKYTEIYDL</sequence>
<keyword evidence="1" id="KW-0645">Protease</keyword>
<accession>D8LIA5</accession>
<dbReference type="Pfam" id="PF02074">
    <property type="entry name" value="Peptidase_M32"/>
    <property type="match status" value="2"/>
</dbReference>
<dbReference type="GO" id="GO:0004181">
    <property type="term" value="F:metallocarboxypeptidase activity"/>
    <property type="evidence" value="ECO:0007669"/>
    <property type="project" value="InterPro"/>
</dbReference>
<dbReference type="PANTHER" id="PTHR34217:SF1">
    <property type="entry name" value="CARBOXYPEPTIDASE 1"/>
    <property type="match status" value="1"/>
</dbReference>
<dbReference type="PRINTS" id="PR00998">
    <property type="entry name" value="CRBOXYPTASET"/>
</dbReference>
<reference evidence="1 2" key="1">
    <citation type="journal article" date="2010" name="Nature">
        <title>The Ectocarpus genome and the independent evolution of multicellularity in brown algae.</title>
        <authorList>
            <person name="Cock J.M."/>
            <person name="Sterck L."/>
            <person name="Rouze P."/>
            <person name="Scornet D."/>
            <person name="Allen A.E."/>
            <person name="Amoutzias G."/>
            <person name="Anthouard V."/>
            <person name="Artiguenave F."/>
            <person name="Aury J.M."/>
            <person name="Badger J.H."/>
            <person name="Beszteri B."/>
            <person name="Billiau K."/>
            <person name="Bonnet E."/>
            <person name="Bothwell J.H."/>
            <person name="Bowler C."/>
            <person name="Boyen C."/>
            <person name="Brownlee C."/>
            <person name="Carrano C.J."/>
            <person name="Charrier B."/>
            <person name="Cho G.Y."/>
            <person name="Coelho S.M."/>
            <person name="Collen J."/>
            <person name="Corre E."/>
            <person name="Da Silva C."/>
            <person name="Delage L."/>
            <person name="Delaroque N."/>
            <person name="Dittami S.M."/>
            <person name="Doulbeau S."/>
            <person name="Elias M."/>
            <person name="Farnham G."/>
            <person name="Gachon C.M."/>
            <person name="Gschloessl B."/>
            <person name="Heesch S."/>
            <person name="Jabbari K."/>
            <person name="Jubin C."/>
            <person name="Kawai H."/>
            <person name="Kimura K."/>
            <person name="Kloareg B."/>
            <person name="Kupper F.C."/>
            <person name="Lang D."/>
            <person name="Le Bail A."/>
            <person name="Leblanc C."/>
            <person name="Lerouge P."/>
            <person name="Lohr M."/>
            <person name="Lopez P.J."/>
            <person name="Martens C."/>
            <person name="Maumus F."/>
            <person name="Michel G."/>
            <person name="Miranda-Saavedra D."/>
            <person name="Morales J."/>
            <person name="Moreau H."/>
            <person name="Motomura T."/>
            <person name="Nagasato C."/>
            <person name="Napoli C.A."/>
            <person name="Nelson D.R."/>
            <person name="Nyvall-Collen P."/>
            <person name="Peters A.F."/>
            <person name="Pommier C."/>
            <person name="Potin P."/>
            <person name="Poulain J."/>
            <person name="Quesneville H."/>
            <person name="Read B."/>
            <person name="Rensing S.A."/>
            <person name="Ritter A."/>
            <person name="Rousvoal S."/>
            <person name="Samanta M."/>
            <person name="Samson G."/>
            <person name="Schroeder D.C."/>
            <person name="Segurens B."/>
            <person name="Strittmatter M."/>
            <person name="Tonon T."/>
            <person name="Tregear J.W."/>
            <person name="Valentin K."/>
            <person name="von Dassow P."/>
            <person name="Yamagishi T."/>
            <person name="Van de Peer Y."/>
            <person name="Wincker P."/>
        </authorList>
    </citation>
    <scope>NUCLEOTIDE SEQUENCE [LARGE SCALE GENOMIC DNA]</scope>
    <source>
        <strain evidence="2">Ec32 / CCAP1310/4</strain>
    </source>
</reference>
<keyword evidence="1" id="KW-0121">Carboxypeptidase</keyword>
<dbReference type="CDD" id="cd06460">
    <property type="entry name" value="M32_Taq"/>
    <property type="match status" value="1"/>
</dbReference>
<keyword evidence="2" id="KW-1185">Reference proteome</keyword>